<dbReference type="CDD" id="cd16411">
    <property type="entry name" value="ParB_N_like"/>
    <property type="match status" value="1"/>
</dbReference>
<gene>
    <name evidence="3" type="ORF">F896_01348</name>
</gene>
<dbReference type="SUPFAM" id="SSF110849">
    <property type="entry name" value="ParB/Sulfiredoxin"/>
    <property type="match status" value="1"/>
</dbReference>
<dbReference type="InterPro" id="IPR011111">
    <property type="entry name" value="Plasmid_RepB"/>
</dbReference>
<name>R9B304_9GAMM</name>
<feature type="domain" description="ParB-like N-terminal" evidence="2">
    <location>
        <begin position="10"/>
        <end position="99"/>
    </location>
</feature>
<dbReference type="InterPro" id="IPR050336">
    <property type="entry name" value="Chromosome_partition/occlusion"/>
</dbReference>
<dbReference type="RefSeq" id="WP_016163126.1">
    <property type="nucleotide sequence ID" value="NZ_KE007347.1"/>
</dbReference>
<dbReference type="Gene3D" id="1.10.10.2830">
    <property type="match status" value="1"/>
</dbReference>
<dbReference type="PANTHER" id="PTHR33375">
    <property type="entry name" value="CHROMOSOME-PARTITIONING PROTEIN PARB-RELATED"/>
    <property type="match status" value="1"/>
</dbReference>
<sequence length="291" mass="33077">MNPIKNETIHFIKIEQIEVLNPRERNEKVFAEIVESIRLVGLKKPITVTQNVTGNLPYQLICGEGRIKAFKALGEIEIPARIIDVDEEEALIMSLVENIARKQHRALDLLGSIERLSDLGYDKYAIAQKTGLTPDYIKGIITLLKSGEERLLYAVEQKRIPLSVAITISKTANNNLDMQIALQEAYESGELKGNQLLQAKKVIDRRQNSSKSLGYGQYQTNNKVSTNDIVRTYQKEVQRQQIAVKKSEQNQQKLAFITGALMRLRKDEHFSTLLRAESLDSLPQYLNEQML</sequence>
<comment type="similarity">
    <text evidence="1">Belongs to the ParB family.</text>
</comment>
<dbReference type="SUPFAM" id="SSF109709">
    <property type="entry name" value="KorB DNA-binding domain-like"/>
    <property type="match status" value="1"/>
</dbReference>
<evidence type="ECO:0000259" key="2">
    <source>
        <dbReference type="SMART" id="SM00470"/>
    </source>
</evidence>
<protein>
    <submittedName>
        <fullName evidence="3">ParB family chromosome partitioning protein</fullName>
    </submittedName>
</protein>
<dbReference type="InterPro" id="IPR004437">
    <property type="entry name" value="ParB/RepB/Spo0J"/>
</dbReference>
<dbReference type="Proteomes" id="UP000016203">
    <property type="component" value="Unassembled WGS sequence"/>
</dbReference>
<dbReference type="HOGENOM" id="CLU_093424_0_0_6"/>
<dbReference type="InterPro" id="IPR003115">
    <property type="entry name" value="ParB_N"/>
</dbReference>
<organism evidence="3 4">
    <name type="scientific">Acinetobacter genomosp. 15BJ</name>
    <dbReference type="NCBI Taxonomy" id="106651"/>
    <lineage>
        <taxon>Bacteria</taxon>
        <taxon>Pseudomonadati</taxon>
        <taxon>Pseudomonadota</taxon>
        <taxon>Gammaproteobacteria</taxon>
        <taxon>Moraxellales</taxon>
        <taxon>Moraxellaceae</taxon>
        <taxon>Acinetobacter</taxon>
    </lineage>
</organism>
<comment type="caution">
    <text evidence="3">The sequence shown here is derived from an EMBL/GenBank/DDBJ whole genome shotgun (WGS) entry which is preliminary data.</text>
</comment>
<dbReference type="PATRIC" id="fig|1217699.3.peg.1303"/>
<dbReference type="AlphaFoldDB" id="R9B304"/>
<evidence type="ECO:0000313" key="3">
    <source>
        <dbReference type="EMBL" id="EOR08818.1"/>
    </source>
</evidence>
<dbReference type="SMART" id="SM00470">
    <property type="entry name" value="ParB"/>
    <property type="match status" value="1"/>
</dbReference>
<evidence type="ECO:0000313" key="4">
    <source>
        <dbReference type="Proteomes" id="UP000016203"/>
    </source>
</evidence>
<evidence type="ECO:0000256" key="1">
    <source>
        <dbReference type="ARBA" id="ARBA00006295"/>
    </source>
</evidence>
<proteinExistence type="inferred from homology"/>
<accession>R9B304</accession>
<dbReference type="GO" id="GO:0003677">
    <property type="term" value="F:DNA binding"/>
    <property type="evidence" value="ECO:0007669"/>
    <property type="project" value="InterPro"/>
</dbReference>
<reference evidence="3 4" key="1">
    <citation type="submission" date="2013-03" db="EMBL/GenBank/DDBJ databases">
        <title>The Genome Sequence of Acinetobacter sp. CIP 110321.</title>
        <authorList>
            <consortium name="The Broad Institute Genome Sequencing Platform"/>
            <consortium name="The Broad Institute Genome Sequencing Center for Infectious Disease"/>
            <person name="Cerqueira G."/>
            <person name="Feldgarden M."/>
            <person name="Courvalin P."/>
            <person name="Perichon B."/>
            <person name="Grillot-Courvalin C."/>
            <person name="Clermont D."/>
            <person name="Rocha E."/>
            <person name="Yoon E.-J."/>
            <person name="Nemec A."/>
            <person name="Walker B."/>
            <person name="Young S.K."/>
            <person name="Zeng Q."/>
            <person name="Gargeya S."/>
            <person name="Fitzgerald M."/>
            <person name="Haas B."/>
            <person name="Abouelleil A."/>
            <person name="Alvarado L."/>
            <person name="Arachchi H.M."/>
            <person name="Berlin A.M."/>
            <person name="Chapman S.B."/>
            <person name="Dewar J."/>
            <person name="Goldberg J."/>
            <person name="Griggs A."/>
            <person name="Gujja S."/>
            <person name="Hansen M."/>
            <person name="Howarth C."/>
            <person name="Imamovic A."/>
            <person name="Larimer J."/>
            <person name="McCowan C."/>
            <person name="Murphy C."/>
            <person name="Neiman D."/>
            <person name="Pearson M."/>
            <person name="Priest M."/>
            <person name="Roberts A."/>
            <person name="Saif S."/>
            <person name="Shea T."/>
            <person name="Sisk P."/>
            <person name="Sykes S."/>
            <person name="Wortman J."/>
            <person name="Nusbaum C."/>
            <person name="Birren B."/>
        </authorList>
    </citation>
    <scope>NUCLEOTIDE SEQUENCE [LARGE SCALE GENOMIC DNA]</scope>
    <source>
        <strain evidence="3 4">CIP 110321</strain>
    </source>
</reference>
<dbReference type="GO" id="GO:0005694">
    <property type="term" value="C:chromosome"/>
    <property type="evidence" value="ECO:0007669"/>
    <property type="project" value="TreeGrafter"/>
</dbReference>
<dbReference type="Pfam" id="PF07506">
    <property type="entry name" value="RepB"/>
    <property type="match status" value="1"/>
</dbReference>
<dbReference type="PANTHER" id="PTHR33375:SF1">
    <property type="entry name" value="CHROMOSOME-PARTITIONING PROTEIN PARB-RELATED"/>
    <property type="match status" value="1"/>
</dbReference>
<dbReference type="OrthoDB" id="248048at2"/>
<dbReference type="Pfam" id="PF02195">
    <property type="entry name" value="ParB_N"/>
    <property type="match status" value="1"/>
</dbReference>
<dbReference type="NCBIfam" id="TIGR00180">
    <property type="entry name" value="parB_part"/>
    <property type="match status" value="1"/>
</dbReference>
<dbReference type="GO" id="GO:0007059">
    <property type="term" value="P:chromosome segregation"/>
    <property type="evidence" value="ECO:0007669"/>
    <property type="project" value="TreeGrafter"/>
</dbReference>
<dbReference type="InterPro" id="IPR036086">
    <property type="entry name" value="ParB/Sulfiredoxin_sf"/>
</dbReference>
<dbReference type="EMBL" id="AQFL01000009">
    <property type="protein sequence ID" value="EOR08818.1"/>
    <property type="molecule type" value="Genomic_DNA"/>
</dbReference>
<dbReference type="Gene3D" id="3.90.1530.30">
    <property type="match status" value="1"/>
</dbReference>